<accession>A0A8H5ETX1</accession>
<dbReference type="InterPro" id="IPR029045">
    <property type="entry name" value="ClpP/crotonase-like_dom_sf"/>
</dbReference>
<gene>
    <name evidence="1" type="ORF">D9619_002429</name>
</gene>
<dbReference type="EMBL" id="JAACJJ010000056">
    <property type="protein sequence ID" value="KAF5312355.1"/>
    <property type="molecule type" value="Genomic_DNA"/>
</dbReference>
<evidence type="ECO:0000313" key="1">
    <source>
        <dbReference type="EMBL" id="KAF5312355.1"/>
    </source>
</evidence>
<dbReference type="Proteomes" id="UP000567179">
    <property type="component" value="Unassembled WGS sequence"/>
</dbReference>
<dbReference type="OrthoDB" id="2139957at2759"/>
<organism evidence="1 2">
    <name type="scientific">Psilocybe cf. subviscida</name>
    <dbReference type="NCBI Taxonomy" id="2480587"/>
    <lineage>
        <taxon>Eukaryota</taxon>
        <taxon>Fungi</taxon>
        <taxon>Dikarya</taxon>
        <taxon>Basidiomycota</taxon>
        <taxon>Agaricomycotina</taxon>
        <taxon>Agaricomycetes</taxon>
        <taxon>Agaricomycetidae</taxon>
        <taxon>Agaricales</taxon>
        <taxon>Agaricineae</taxon>
        <taxon>Strophariaceae</taxon>
        <taxon>Psilocybe</taxon>
    </lineage>
</organism>
<evidence type="ECO:0000313" key="2">
    <source>
        <dbReference type="Proteomes" id="UP000567179"/>
    </source>
</evidence>
<keyword evidence="2" id="KW-1185">Reference proteome</keyword>
<reference evidence="1 2" key="1">
    <citation type="journal article" date="2020" name="ISME J.">
        <title>Uncovering the hidden diversity of litter-decomposition mechanisms in mushroom-forming fungi.</title>
        <authorList>
            <person name="Floudas D."/>
            <person name="Bentzer J."/>
            <person name="Ahren D."/>
            <person name="Johansson T."/>
            <person name="Persson P."/>
            <person name="Tunlid A."/>
        </authorList>
    </citation>
    <scope>NUCLEOTIDE SEQUENCE [LARGE SCALE GENOMIC DNA]</scope>
    <source>
        <strain evidence="1 2">CBS 101986</strain>
    </source>
</reference>
<name>A0A8H5ETX1_9AGAR</name>
<sequence length="178" mass="20077">MAPTPSPPSVKTITPAPKPRSSDVLVAFPAPHILQLTFNRPKTLNAMTPGMSDDMRRLLDWFESEAEMWCVCFPQHLLLCVISSFCMSSQVQAPSLRVIFGEVMLLSYRAQFLCPFTSLPACVMRVGQIMFAHASYVCFARILVLFRLSWSSFLPLSFFDFFFHIMISAQPTTGNFHA</sequence>
<comment type="caution">
    <text evidence="1">The sequence shown here is derived from an EMBL/GenBank/DDBJ whole genome shotgun (WGS) entry which is preliminary data.</text>
</comment>
<dbReference type="SUPFAM" id="SSF52096">
    <property type="entry name" value="ClpP/crotonase"/>
    <property type="match status" value="1"/>
</dbReference>
<dbReference type="Gene3D" id="3.90.226.10">
    <property type="entry name" value="2-enoyl-CoA Hydratase, Chain A, domain 1"/>
    <property type="match status" value="1"/>
</dbReference>
<dbReference type="AlphaFoldDB" id="A0A8H5ETX1"/>
<protein>
    <submittedName>
        <fullName evidence="1">Uncharacterized protein</fullName>
    </submittedName>
</protein>
<proteinExistence type="predicted"/>